<dbReference type="PANTHER" id="PTHR44981:SF2">
    <property type="entry name" value="PERICENTRIN-LIKE PROTEIN, ISOFORM F"/>
    <property type="match status" value="1"/>
</dbReference>
<feature type="compositionally biased region" description="Polar residues" evidence="7">
    <location>
        <begin position="7024"/>
        <end position="7049"/>
    </location>
</feature>
<feature type="compositionally biased region" description="Low complexity" evidence="7">
    <location>
        <begin position="4148"/>
        <end position="4160"/>
    </location>
</feature>
<feature type="region of interest" description="Disordered" evidence="7">
    <location>
        <begin position="2584"/>
        <end position="2610"/>
    </location>
</feature>
<evidence type="ECO:0000256" key="6">
    <source>
        <dbReference type="SAM" id="Coils"/>
    </source>
</evidence>
<feature type="region of interest" description="Disordered" evidence="7">
    <location>
        <begin position="6543"/>
        <end position="6565"/>
    </location>
</feature>
<dbReference type="GeneID" id="101862102"/>
<feature type="region of interest" description="Disordered" evidence="7">
    <location>
        <begin position="4227"/>
        <end position="4254"/>
    </location>
</feature>
<name>A0ABM0JGM0_APLCA</name>
<keyword evidence="9" id="KW-1185">Reference proteome</keyword>
<feature type="region of interest" description="Disordered" evidence="7">
    <location>
        <begin position="4773"/>
        <end position="4839"/>
    </location>
</feature>
<feature type="coiled-coil region" evidence="6">
    <location>
        <begin position="1529"/>
        <end position="1563"/>
    </location>
</feature>
<feature type="compositionally biased region" description="Basic and acidic residues" evidence="7">
    <location>
        <begin position="1"/>
        <end position="19"/>
    </location>
</feature>
<feature type="coiled-coil region" evidence="6">
    <location>
        <begin position="909"/>
        <end position="971"/>
    </location>
</feature>
<feature type="compositionally biased region" description="Low complexity" evidence="7">
    <location>
        <begin position="6996"/>
        <end position="7006"/>
    </location>
</feature>
<feature type="region of interest" description="Disordered" evidence="7">
    <location>
        <begin position="3888"/>
        <end position="3946"/>
    </location>
</feature>
<evidence type="ECO:0000313" key="9">
    <source>
        <dbReference type="Proteomes" id="UP000694888"/>
    </source>
</evidence>
<dbReference type="Gene3D" id="1.10.287.1490">
    <property type="match status" value="2"/>
</dbReference>
<feature type="coiled-coil region" evidence="6">
    <location>
        <begin position="4845"/>
        <end position="5022"/>
    </location>
</feature>
<feature type="coiled-coil region" evidence="6">
    <location>
        <begin position="94"/>
        <end position="128"/>
    </location>
</feature>
<feature type="compositionally biased region" description="Low complexity" evidence="7">
    <location>
        <begin position="7111"/>
        <end position="7122"/>
    </location>
</feature>
<feature type="region of interest" description="Disordered" evidence="7">
    <location>
        <begin position="3614"/>
        <end position="3726"/>
    </location>
</feature>
<dbReference type="Proteomes" id="UP000694888">
    <property type="component" value="Unplaced"/>
</dbReference>
<feature type="compositionally biased region" description="Low complexity" evidence="7">
    <location>
        <begin position="3704"/>
        <end position="3716"/>
    </location>
</feature>
<feature type="compositionally biased region" description="Low complexity" evidence="7">
    <location>
        <begin position="3040"/>
        <end position="3058"/>
    </location>
</feature>
<feature type="compositionally biased region" description="Polar residues" evidence="7">
    <location>
        <begin position="4365"/>
        <end position="4378"/>
    </location>
</feature>
<evidence type="ECO:0000256" key="4">
    <source>
        <dbReference type="ARBA" id="ARBA00023054"/>
    </source>
</evidence>
<feature type="region of interest" description="Disordered" evidence="7">
    <location>
        <begin position="6695"/>
        <end position="6717"/>
    </location>
</feature>
<evidence type="ECO:0000256" key="5">
    <source>
        <dbReference type="ARBA" id="ARBA00023212"/>
    </source>
</evidence>
<organism evidence="9 10">
    <name type="scientific">Aplysia californica</name>
    <name type="common">California sea hare</name>
    <dbReference type="NCBI Taxonomy" id="6500"/>
    <lineage>
        <taxon>Eukaryota</taxon>
        <taxon>Metazoa</taxon>
        <taxon>Spiralia</taxon>
        <taxon>Lophotrochozoa</taxon>
        <taxon>Mollusca</taxon>
        <taxon>Gastropoda</taxon>
        <taxon>Heterobranchia</taxon>
        <taxon>Euthyneura</taxon>
        <taxon>Tectipleura</taxon>
        <taxon>Aplysiida</taxon>
        <taxon>Aplysioidea</taxon>
        <taxon>Aplysiidae</taxon>
        <taxon>Aplysia</taxon>
    </lineage>
</organism>
<feature type="compositionally biased region" description="Low complexity" evidence="7">
    <location>
        <begin position="6014"/>
        <end position="6024"/>
    </location>
</feature>
<feature type="domain" description="Pericentrin/AKAP-450 centrosomal targeting" evidence="8">
    <location>
        <begin position="6875"/>
        <end position="6957"/>
    </location>
</feature>
<comment type="subcellular location">
    <subcellularLocation>
        <location evidence="1">Cytoplasm</location>
        <location evidence="1">Cytoskeleton</location>
        <location evidence="1">Microtubule organizing center</location>
        <location evidence="1">Centrosome</location>
    </subcellularLocation>
</comment>
<feature type="region of interest" description="Disordered" evidence="7">
    <location>
        <begin position="2921"/>
        <end position="2987"/>
    </location>
</feature>
<gene>
    <name evidence="10" type="primary">LOC101862102</name>
</gene>
<feature type="coiled-coil region" evidence="6">
    <location>
        <begin position="4505"/>
        <end position="4539"/>
    </location>
</feature>
<feature type="region of interest" description="Disordered" evidence="7">
    <location>
        <begin position="1"/>
        <end position="89"/>
    </location>
</feature>
<feature type="region of interest" description="Disordered" evidence="7">
    <location>
        <begin position="4308"/>
        <end position="4378"/>
    </location>
</feature>
<feature type="compositionally biased region" description="Basic and acidic residues" evidence="7">
    <location>
        <begin position="31"/>
        <end position="41"/>
    </location>
</feature>
<dbReference type="InterPro" id="IPR019528">
    <property type="entry name" value="PACT_domain"/>
</dbReference>
<feature type="compositionally biased region" description="Basic and acidic residues" evidence="7">
    <location>
        <begin position="7062"/>
        <end position="7081"/>
    </location>
</feature>
<feature type="compositionally biased region" description="Polar residues" evidence="7">
    <location>
        <begin position="3688"/>
        <end position="3703"/>
    </location>
</feature>
<feature type="region of interest" description="Disordered" evidence="7">
    <location>
        <begin position="3411"/>
        <end position="3441"/>
    </location>
</feature>
<feature type="compositionally biased region" description="Basic and acidic residues" evidence="7">
    <location>
        <begin position="3614"/>
        <end position="3629"/>
    </location>
</feature>
<feature type="compositionally biased region" description="Polar residues" evidence="7">
    <location>
        <begin position="6695"/>
        <end position="6704"/>
    </location>
</feature>
<feature type="compositionally biased region" description="Basic and acidic residues" evidence="7">
    <location>
        <begin position="5979"/>
        <end position="6013"/>
    </location>
</feature>
<feature type="compositionally biased region" description="Basic and acidic residues" evidence="7">
    <location>
        <begin position="4826"/>
        <end position="4839"/>
    </location>
</feature>
<feature type="region of interest" description="Disordered" evidence="7">
    <location>
        <begin position="3800"/>
        <end position="3875"/>
    </location>
</feature>
<feature type="compositionally biased region" description="Polar residues" evidence="7">
    <location>
        <begin position="2827"/>
        <end position="2843"/>
    </location>
</feature>
<feature type="coiled-coil region" evidence="6">
    <location>
        <begin position="5805"/>
        <end position="5891"/>
    </location>
</feature>
<feature type="compositionally biased region" description="Basic and acidic residues" evidence="7">
    <location>
        <begin position="4060"/>
        <end position="4080"/>
    </location>
</feature>
<feature type="coiled-coil region" evidence="6">
    <location>
        <begin position="6721"/>
        <end position="6801"/>
    </location>
</feature>
<feature type="region of interest" description="Disordered" evidence="7">
    <location>
        <begin position="4104"/>
        <end position="4212"/>
    </location>
</feature>
<feature type="region of interest" description="Disordered" evidence="7">
    <location>
        <begin position="5917"/>
        <end position="6033"/>
    </location>
</feature>
<feature type="region of interest" description="Disordered" evidence="7">
    <location>
        <begin position="5094"/>
        <end position="5121"/>
    </location>
</feature>
<dbReference type="Pfam" id="PF10495">
    <property type="entry name" value="PACT_coil_coil"/>
    <property type="match status" value="1"/>
</dbReference>
<feature type="compositionally biased region" description="Basic and acidic residues" evidence="7">
    <location>
        <begin position="738"/>
        <end position="750"/>
    </location>
</feature>
<feature type="compositionally biased region" description="Polar residues" evidence="7">
    <location>
        <begin position="3802"/>
        <end position="3813"/>
    </location>
</feature>
<feature type="coiled-coil region" evidence="6">
    <location>
        <begin position="4612"/>
        <end position="4713"/>
    </location>
</feature>
<feature type="coiled-coil region" evidence="6">
    <location>
        <begin position="6257"/>
        <end position="6341"/>
    </location>
</feature>
<feature type="region of interest" description="Disordered" evidence="7">
    <location>
        <begin position="6978"/>
        <end position="7006"/>
    </location>
</feature>
<feature type="region of interest" description="Disordered" evidence="7">
    <location>
        <begin position="5323"/>
        <end position="5343"/>
    </location>
</feature>
<evidence type="ECO:0000256" key="3">
    <source>
        <dbReference type="ARBA" id="ARBA00022553"/>
    </source>
</evidence>
<feature type="compositionally biased region" description="Polar residues" evidence="7">
    <location>
        <begin position="2970"/>
        <end position="2986"/>
    </location>
</feature>
<feature type="region of interest" description="Disordered" evidence="7">
    <location>
        <begin position="6577"/>
        <end position="6596"/>
    </location>
</feature>
<feature type="coiled-coil region" evidence="6">
    <location>
        <begin position="810"/>
        <end position="844"/>
    </location>
</feature>
<feature type="coiled-coil region" evidence="6">
    <location>
        <begin position="6827"/>
        <end position="6854"/>
    </location>
</feature>
<feature type="compositionally biased region" description="Basic residues" evidence="7">
    <location>
        <begin position="20"/>
        <end position="30"/>
    </location>
</feature>
<proteinExistence type="predicted"/>
<feature type="compositionally biased region" description="Acidic residues" evidence="7">
    <location>
        <begin position="3860"/>
        <end position="3869"/>
    </location>
</feature>
<keyword evidence="5" id="KW-0206">Cytoskeleton</keyword>
<feature type="compositionally biased region" description="Polar residues" evidence="7">
    <location>
        <begin position="7082"/>
        <end position="7091"/>
    </location>
</feature>
<feature type="region of interest" description="Disordered" evidence="7">
    <location>
        <begin position="587"/>
        <end position="606"/>
    </location>
</feature>
<feature type="region of interest" description="Disordered" evidence="7">
    <location>
        <begin position="3473"/>
        <end position="3520"/>
    </location>
</feature>
<sequence length="7128" mass="809750">MESNDERKKKLEAGKEKLAAFRKKKAKKKKNSGEKSEKENFSEQLNLNQQNGSGLTPPLISSPTASDSYQTDSDQFSITSGDEFSTEEQEFRGSVFYQAKLVEARRRIAELEETVEGKQLALDALVRETQSQKKSLSADPQSDQDVWEDREPSKISEVEAALAQRDDLIGHLAQSLQCLAQGSDSGGEHLSQLQALGQHVCVLQAQLQQANETLQQQLYLRESSSLALQNAKAQMLQLKAIVISKDSQVDALSQEILAKEEAIQKLSSEAVVTSSNTTVVSAADSSSHVNVLEEKLAEKVRECEVLNANQQQWLVKEEELLAAVRSKSAEIEVLSQSEQNLMQQELQLKQACDELQRSVDELRSDVSESEKISCLEFQLSELRRAHESDVNEISLLNRANEELEEMSRKYYECLSNYESLTSKHTHLNAQYTSCLSEVDLLKAANTDLQTEIEAAHASSAHLVTLQEELGALREFSDKESSEKASALAAFAEAELRFTSETERLKNKVNELQDEVCCLRTELDASHESLRQKAETTHGPVEAVSESVKALSATFTEQESQSGLLNNTEDSMTLSSSLELEKDTNGMRVYEDGRPSRPHRGRVSDESAGVLEKELQVSSITVNELEVKVLELESQNKTLSEEIVRLQEGMLLDSNLSASKIHEKVSSLEAESDSSISAKDFAIQTLKEAESDLRNRCAALSQELDGKCERDRLLEEVTGERDRLLLTVNSLTTDISSLKEELSRDSNKGEGDVNSDWPHQLDKNIDIPALESNILAEEVKGLSTELGDVQAVLNYERQAAKRLTGENTRQIEGLTLKVTELQAALEHYENLNHQYQGDIERLKAALSASVADLAEARQGQLQAQVESHNSVQNDVIDSVPIQVSASLFQAADNSSLMEMSNSTMQQEIYKNEASNEEQDLARNVEELQGQLETTVSQWQRLQIIVQEKEIEVQNLQEELDEQKRICATQRRMFEEELSTVKEELESVTTSRSSEDRWAVEQEQELDSLRVELEVLRSQSASHSEKAVEPVGLIDQREKEDYEARLSDLIENLTARESEIVLLKDSIGANKGIIAELTSKLCDSETQKSDLVTKLTNQTSEMHLQAAEGTRLASERDNQISELTVQVSERDAQITELSSHVNQRDNYISELTTQVSQKDVQISELTNQIMHRDSEITELASHLSEKENNITVVAGQLSEKEHQISGLTSQVSEKDSQISELMSQVNGKDSEIVELTCQTSERDTQIAELSNQVREKEAQISEINVNCSDLDHQVEELKRAVAREEAQKAELCSQSSEREARVSELMQQVSEQGQRIEELVSSLGEKDQQVDVLKAESAQGMADADELKNLKTTKEEEIKALQSRCEEWNLACSESNEQVSELKKSLLEKETEEKELQSRLRSLEEQLKILSSTQVENEKAMLLEKNAEIQNLETLVVEVRSKMSGLESELSEKSETISEMEKTMSDKEAKMQSALSEYETELCELRSVLKDREVGMELLACQLGEKGEQLVELTSHNRHLEGQCHNLKTCVEGKEGNISELKIQLEEAEVSCSELKSQGSDKEDELKSLSVQVSELNGEVMGLTQTLSESQGRISALTDELSVVQMKYDESVRQVSDQGNAISELTSQEELNQVRILELTETLEQKNALVLEKDSALAAVQEELDRLGTSLEDKGTELLALQSSAQEKESQVAKLTDTVARDEQEISDLRNKLVAMEAEMSGREDATTEVQIQCSEQAVRVAEVESMLNEKDNEMDRVSKCMAEKTERIQSLEETVTEQHTKIMELSKVVVDKEEQCLKQQECLEKVERSVQREEDTIQSLRDRASVCESELCSEREKLWAREADLSQLKVSLIRKAGELTGVQETLSSAQTELSQAREQLQLKEERLLEVLTLNSALEVNEKELQEKIKCVSEEFEVMKAQNITAINDLETERQESKRLIHTLEEKAADLESMCVDKTSLEKQVDDLRSEVETARLFSEKVQLEQSERQTSVDERRQGLESELAEVKLQSDSKNAQVAELTERVETLSTQLRHSEGLCQCLKATLSYQREGQEEKDSLAVSLQLQCDHNAEKISDLTQSLSQQQSVVSELEDLNATLRQQLSDLSSSAESAAVQKSDLERELFKLRADLEFHENSSTQYMVENKQLQEKLHQATANMERLEATAFDLRHDCDMHLKDVADLKQELEQKETAAAALTEDVANARAWATRGAEEKELLKANFDSCMEEMQQRLAEQEAEGRRLRCQLTEETRSVHQDQDQVKEMYEQQIALLEEKLVGAERESDRLDKELAEAKAKMISTKEAYELQLSEQELSVQSSSSEVAKLKDQLVKAAGNHECAIAGLKKLHEIQTTELEENCISAERTVAEQKRQINELTMKWKREKNDLEQGFEIQISDMEEKRRFNEMEIARLKRHLDEMKSDHAKEVEHLEKSYEVRLFELEDKFCMATSELERVKKSLMNAEGDFSGERQSLEAKVEDLEATRRDLQVKGMSLEDEVATLRSENMSREEEMKAILQQAAERQQQNRQEMSSEILQLRERLETMDATHSDDVATLKSDYEEQIRDLKSRNNQLLEKVQSMEMHIEHDTALRDSENQKEGDGKEVPETDVSVQSQISSLNEENTLLRRKLLKQKSIVAKLRMKSGVEDICPPYPLTSQSSLMPSLARSESDSGEDCFSPVVGPTSVVEGFVAERSEVASVAGLGSSPSDSLREPDFVAEKSDMFQPEVITERVIEAQEHPAAQLNIHPIRDEIVAEGFQPETPDQFFMETIEEPNTPLNWPKDLSVGLSPSLNRAEQFNFEVIPPTSMHDGKPLPSDSQPENVSSADLVKGTDSTDSNTNCLTSNEHSSQTILSESEFDLRLKHVKEELEEQYVGRLRRQEVDLTHQYDMKEESYRREMEQHFEQKVKAVRYEWERKFTKALQKVRKEMEKRHQKELRRAQLMPAFVKTSPSSQGLHPDDGEDDDDTDDGERASMANQSADESGPGSSETNEGLGEVVEQLHRENQELAEVRDVLLKQIEISQARGLHSRVQHELQSMLTTREGSTSLSSNTSTPTLVPTSPSADKSKGLESDQLDTSGISEEVNSVHSESSSARERFLWELEEMSQQSSQDLPLEWELTSTLPASADFEEEPDQPIGSVWEVFDGRCLRQDCHELDALRGQYEHRLSSLHRQLEAERRGNMEEADARQLSYAQAVSELRARLDQELQENLDLVISQLTSVHTGELQQVEAKHQHDVSVEMLALRVSLEQIYSSKAQLEAAEAQLRHQQQMDTLRHTLVTQHQEEMAKLGHSGADTDVPNVAKSSLTKQYDALIERISNELEEKFLPTMEGEKEDGQDVHRMVPSLPSEELRSLLLSQQQEIASLRGEVLSEYESVLSARASSVQEQSQEMVGLEQQMRDLQQQFEQQLATFNSRLQEKEEEHQQHSSEEKEKLEKQQAEFKSHYEKRIQEMEAAFENEIGSIKDKYEEQISGLIHARLAGSKEQEEQQLSPPLKESVDERSPRNTNLSDTDSDSFDTPRSVPSDLSVQLKQLEAELAERDAQLKELKTQLGVEESRSCSLDTEVSNLKTQVEQLQQEASDALVQCSKLQQLVEEKDSVIRQLEMEKIESEKLYKDLLEKESPRSKDSVHKEHLSGSSVDDSFCSAKEDSRDTPRSGISDSRDTPRSGDSASDFKSPRLRSSDDSEHEDIAEQNDTIPFANDSSEAQEGNSNNNNNNNNSNSGGGTPIEEMVQHLKEKVVELEKELGQAQSREVELRAQIEEKEHGYMELLETVKQELEHDKQMEVETLQSEFRVQLEVELKRQAADLSSQVQTQTQAEGGEKSEPHLPNGDISHSASSDPPTSPPPLRKLSQDDVDDTSSISENIEEGDDLESEPSLMQTSAFELQQVLQASASQVSLGEAADEVQEENLSDDSKATTSAAGSVASPPPGAASSLADEPAGMALPLTDMEKEMEALKEEYEERLAQLKSQLDQLKTEKETVTSTHQEEQRSLQEQLTHAEERYDRLMEGVENGEHPQLNQLMKDKYDEELDLAKSLIQKDFDEALKEEKKKFVERHRKLMTDFMGDRGKEEEEAKEKHDKELSELKQSLTEEFEQKLREYENEIERLKRDLDLFRDMSQESPDGDTGPRDSTLPEIDEITLSFQEESEVQLSSPSSDSRDTSTPVKRPVSADIGIQYEESEEEVEGQAGETLQIRSFAEVVRSPPPLSDQERRENELKVQQLVAQIERLTQQLAERQGAESVSPHGSPQHSPHNDTLRGDDSALVAMLQSDLDRISAERESVQRTNDRLLSLLSDSVKTYVGVEDTINRKLSQVVSGTPRTSGAQADSPPVRSRPPSVEPGLRSDPQGRMGSPAPERYDRKGGAAADGDTSQDSHTLEDTSVLSNATDEGLEISHRLAESIFVGPDLDAEGEEILTDARGRLHTAVTQLLELMERSTCQLIEAKSTQQELLDTLASRAREVETSSTRCTELDAQLAAEIEAKEYLGLELHKAEETAAPQSLRRTGQGLISGYRSEREALDTQVQSLEEQREALIIQLDSTRSRLSEFERSQSEIDSMREEVGHQQELLRENAGQEMQVTGQQTPQATTSEQPALLQEVTSLNQEKRELSTQLQHQLDASRLRLTELETASEEAERRHEAALEERNHALEDMRLQLENMERQLKASRAFVDEQMAEREQEREEHQREIERLQETIEGKDKNANSQQRLQREIADLTEQLQSRITSQSAMHQRTLELQQALEDKELSAHDLKTWVSQLESELDERGDIEDQLKQRITKLERQLTEQEDEKDRDETEDDELARAGRPTGDRTDQDIPTPLSPVRVRSRPSHVSLEDELHTSEQSEEDLIHENRALKEQVHQQLLQISALKNQLDQLRHYGGDDEDNDATQLRLRLQAERNTVENKDAEISDLQSKTEALENELRRKAEEAEAIHAKVSRVLEMGDVQEENQSLKSQLEELQSQVSNMSSLSSQHTLPPALLEEKNHEIEEKVQEVEKLQVNVHSLKQQLKEKEEEISDLQDNIACLRRGEPCLDVSLPLNEETNNMLNISMTGRTSRSARAVTPTSIQQELEDTMAERETELNGVREQLEQTRQELDGLKGSLSSAEQERDELKQSLGQLEEEKEKWSEKEMLKEAELVKLTQTAEELKQQLEEGTKTRQLLEKQLQDREAELLQAQEERDRRQEQVQEKEEKLDQVTLQVDSLQMEIASLTNFQQELQKDFDTVQAMLDEKEKDMESLTKELTDSKSQQETLDTVIQLEGLVASLRKELKEKQNVVEEKEEELYELQDKLDEMGEAKGELEKIKSQLSEQTRLLEKEQQIRKELEEALAAEKSCREESEKQREAEGEEVAEKVRVLEGDVEVKDNKLKEQEEKIEALSNELQEIQTHSEKLEKVLKENKEKSDSEITLLHEKLEVSQKESGTKLSELQEKLKEEGAHTEGQKVLNEQLSNLKAQLEDKEQLQKQLEELVSEKEGAIRDLNVQLSAKEENLDEMRSVQLQMEEMESQLCLRQTSLLDLQAEKDKLTSELEKMSDMKSLLEEKEQTITEIEAQLRFRQTALLDLEAEKEKLLQDQAESEAKLKDDLNEREKVVEELQKKYDELKEGMSEEVLHMEQEMQRSKQARVIRRSPEEEEKEELEKEEMRNRVQELETKLLQASDELVDVSSRLKLNEERLSQTAQQLSEREEQLQQLQIEVQLQQQQEAENNSAQQQKSAEAGVKAEELERLLREAEDRAEQASINAAELSQLKASLELDLEEVRRKEAEKSFTSAEARSDESLLAGTELSRMARWESEPAGLALGHRDSFYLRFRMTEVERMSRQQQQELAAKNQELDRVRSDLETWLKAGKGQDALKVTIKEKETIIVSLQTEIETLKSHVEEKNRQIDFMKDEMSTLTHSSRVDLAAKDHTITELQEQIYVLKNFSSVTPPSSPPRSGATAPGQALSPETKGQISQLKLQLRKAQSALEEMQGRQGSRQETEDFEQAELQRQRELEEQSKSRTRENDVQSVREELQEEHERQMSQLRSQLQQEVDSKVEELQAQHDQDLRELRQLQERKLEQALEEQKENLQQERQTELHALGLDHQEELDRLRDREFEKLNFGNQSESQDASARSSVSGDAAMPERLQALLTRLNQVGEQLLSVSDLRYLQQYLSPASQSTRSPDTLVWSEERRGLMDTIDALKDLHELADRLVRDNEETDDWRSDLVQAMVMVYDKEKRVLSAEVNTSDVLFPEMDIVSQLESRIHDLEQVHQAGLDDMLRADRQSLIDEVDSLHNRLLEAKQHLQDSRDQLTQRINDLEAAKATAEWKLQRQIQLLEYKLQQEGVIQEDLKKSLRLERNRVSELSAQSGQERTRTLELQSELSSTQIQLSKFRDALEREQHRFSSVTLDWSGSLDALEEERAKTNRLNELLDAAKKQLRALQEEVAHTDARQQQRSETEQDYIQGLESELSKERERSCEFSKAEDNAKGEVTRLSEEVVTLKRKLSSLMEDYEEKIESLHREHVEKEVQRRADGESEAVARLSELLDAERESHQAHLEQERATTRQLKHDLEQNRSEYSDLKHRSEKDRSKVASLKLELTQARSELSERRQQTGALEEETDNMKVAAQRQIRLAEQNKEELQQKVRELERELTRVQDRTRDLEVELSTARHMQAGQTRAGGDYHRDAINSLVTASEVDRELKLRLSQCCVKLHGVATQLQGMTETSQRRSSAPLAGSDPGSVQDEALSDVMSELTRLRRELREKEEMAAHGGVQKGDSAAVSPGKFAEVMEHNKQLAEHVLNLKQEKERLTTNLATLESQVQAKKQMSMPRYSSDGTSDEEGVYDRTVWASERLSLQMALDSAEHEIQRLRGEIRQFRSLMNSDGQASRVDVDKSQRLYGKYLRAESFRKALIYQKKYLLLLLGGYRDTEHETLAILASMGGFPSPSAGLHCRRIHTRAFTVFRSAGRVVIAIYRMKYLVKKWKRATRVGSPVMTGQINQNHAYVPSSTSYPAPQRHGSRHTAPSSSSAYTTRSSSDYVESLTNGDISTLASVANPTGRTQFSTYRNNNNHTTPPTKELLHHRTTSSRGDRETVRRHLLLEEARRSQESPSPRTPRQTDSDDDNFLNYLENVQQQLSEGEYSGSPSSSRRAAWR</sequence>
<feature type="coiled-coil region" evidence="6">
    <location>
        <begin position="6458"/>
        <end position="6503"/>
    </location>
</feature>
<feature type="compositionally biased region" description="Low complexity" evidence="7">
    <location>
        <begin position="3912"/>
        <end position="3921"/>
    </location>
</feature>
<evidence type="ECO:0000259" key="8">
    <source>
        <dbReference type="Pfam" id="PF10495"/>
    </source>
</evidence>
<feature type="compositionally biased region" description="Polar residues" evidence="7">
    <location>
        <begin position="4308"/>
        <end position="4321"/>
    </location>
</feature>
<accession>A0ABM0JGM0</accession>
<dbReference type="RefSeq" id="XP_005093244.2">
    <property type="nucleotide sequence ID" value="XM_005093187.3"/>
</dbReference>
<evidence type="ECO:0000313" key="10">
    <source>
        <dbReference type="RefSeq" id="XP_005093244.2"/>
    </source>
</evidence>
<feature type="coiled-coil region" evidence="6">
    <location>
        <begin position="2079"/>
        <end position="2300"/>
    </location>
</feature>
<feature type="compositionally biased region" description="Acidic residues" evidence="7">
    <location>
        <begin position="3897"/>
        <end position="3907"/>
    </location>
</feature>
<feature type="coiled-coil region" evidence="6">
    <location>
        <begin position="6388"/>
        <end position="6425"/>
    </location>
</feature>
<feature type="region of interest" description="Disordered" evidence="7">
    <location>
        <begin position="3034"/>
        <end position="3084"/>
    </location>
</feature>
<feature type="coiled-coil region" evidence="6">
    <location>
        <begin position="1995"/>
        <end position="2029"/>
    </location>
</feature>
<feature type="compositionally biased region" description="Basic and acidic residues" evidence="7">
    <location>
        <begin position="2584"/>
        <end position="2601"/>
    </location>
</feature>
<feature type="coiled-coil region" evidence="6">
    <location>
        <begin position="1753"/>
        <end position="1829"/>
    </location>
</feature>
<protein>
    <submittedName>
        <fullName evidence="10">A-kinase anchor protein 9</fullName>
    </submittedName>
</protein>
<feature type="coiled-coil region" evidence="6">
    <location>
        <begin position="2348"/>
        <end position="2411"/>
    </location>
</feature>
<feature type="compositionally biased region" description="Polar residues" evidence="7">
    <location>
        <begin position="2811"/>
        <end position="2820"/>
    </location>
</feature>
<feature type="region of interest" description="Disordered" evidence="7">
    <location>
        <begin position="3971"/>
        <end position="3992"/>
    </location>
</feature>
<feature type="compositionally biased region" description="Polar residues" evidence="7">
    <location>
        <begin position="44"/>
        <end position="83"/>
    </location>
</feature>
<feature type="compositionally biased region" description="Polar residues" evidence="7">
    <location>
        <begin position="6094"/>
        <end position="6110"/>
    </location>
</feature>
<evidence type="ECO:0000256" key="2">
    <source>
        <dbReference type="ARBA" id="ARBA00022490"/>
    </source>
</evidence>
<feature type="region of interest" description="Disordered" evidence="7">
    <location>
        <begin position="738"/>
        <end position="759"/>
    </location>
</feature>
<feature type="region of interest" description="Disordered" evidence="7">
    <location>
        <begin position="5599"/>
        <end position="5637"/>
    </location>
</feature>
<feature type="compositionally biased region" description="Polar residues" evidence="7">
    <location>
        <begin position="129"/>
        <end position="144"/>
    </location>
</feature>
<feature type="compositionally biased region" description="Basic and acidic residues" evidence="7">
    <location>
        <begin position="3675"/>
        <end position="3685"/>
    </location>
</feature>
<feature type="region of interest" description="Disordered" evidence="7">
    <location>
        <begin position="4059"/>
        <end position="4085"/>
    </location>
</feature>
<feature type="coiled-coil region" evidence="6">
    <location>
        <begin position="1244"/>
        <end position="1292"/>
    </location>
</feature>
<feature type="coiled-coil region" evidence="6">
    <location>
        <begin position="621"/>
        <end position="648"/>
    </location>
</feature>
<feature type="compositionally biased region" description="Basic and acidic residues" evidence="7">
    <location>
        <begin position="4104"/>
        <end position="4114"/>
    </location>
</feature>
<keyword evidence="4 6" id="KW-0175">Coiled coil</keyword>
<feature type="coiled-coil region" evidence="6">
    <location>
        <begin position="249"/>
        <end position="309"/>
    </location>
</feature>
<feature type="coiled-coil region" evidence="6">
    <location>
        <begin position="1342"/>
        <end position="1475"/>
    </location>
</feature>
<feature type="compositionally biased region" description="Basic and acidic residues" evidence="7">
    <location>
        <begin position="3641"/>
        <end position="3661"/>
    </location>
</feature>
<dbReference type="InterPro" id="IPR028745">
    <property type="entry name" value="AKAP9/Pericentrin"/>
</dbReference>
<feature type="region of interest" description="Disordered" evidence="7">
    <location>
        <begin position="2799"/>
        <end position="2843"/>
    </location>
</feature>
<keyword evidence="2" id="KW-0963">Cytoplasm</keyword>
<feature type="compositionally biased region" description="Basic and acidic residues" evidence="7">
    <location>
        <begin position="5326"/>
        <end position="5343"/>
    </location>
</feature>
<keyword evidence="3" id="KW-0597">Phosphoprotein</keyword>
<feature type="region of interest" description="Disordered" evidence="7">
    <location>
        <begin position="6093"/>
        <end position="6112"/>
    </location>
</feature>
<feature type="compositionally biased region" description="Acidic residues" evidence="7">
    <location>
        <begin position="4779"/>
        <end position="4793"/>
    </location>
</feature>
<feature type="region of interest" description="Disordered" evidence="7">
    <location>
        <begin position="129"/>
        <end position="151"/>
    </location>
</feature>
<feature type="compositionally biased region" description="Basic and acidic residues" evidence="7">
    <location>
        <begin position="2921"/>
        <end position="2934"/>
    </location>
</feature>
<evidence type="ECO:0000256" key="7">
    <source>
        <dbReference type="SAM" id="MobiDB-lite"/>
    </source>
</evidence>
<feature type="compositionally biased region" description="Acidic residues" evidence="7">
    <location>
        <begin position="2955"/>
        <end position="2964"/>
    </location>
</feature>
<reference evidence="10" key="1">
    <citation type="submission" date="2025-08" db="UniProtKB">
        <authorList>
            <consortium name="RefSeq"/>
        </authorList>
    </citation>
    <scope>IDENTIFICATION</scope>
</reference>
<feature type="compositionally biased region" description="Basic and acidic residues" evidence="7">
    <location>
        <begin position="5599"/>
        <end position="5612"/>
    </location>
</feature>
<feature type="coiled-coil region" evidence="6">
    <location>
        <begin position="3727"/>
        <end position="3754"/>
    </location>
</feature>
<feature type="coiled-coil region" evidence="6">
    <location>
        <begin position="334"/>
        <end position="372"/>
    </location>
</feature>
<evidence type="ECO:0000256" key="1">
    <source>
        <dbReference type="ARBA" id="ARBA00004300"/>
    </source>
</evidence>
<dbReference type="PANTHER" id="PTHR44981">
    <property type="entry name" value="PERICENTRIN-LIKE PROTEIN, ISOFORM F"/>
    <property type="match status" value="1"/>
</dbReference>
<feature type="region of interest" description="Disordered" evidence="7">
    <location>
        <begin position="7024"/>
        <end position="7128"/>
    </location>
</feature>
<feature type="coiled-coil region" evidence="6">
    <location>
        <begin position="997"/>
        <end position="1057"/>
    </location>
</feature>
<feature type="coiled-coil region" evidence="6">
    <location>
        <begin position="2466"/>
        <end position="2579"/>
    </location>
</feature>
<feature type="coiled-coil region" evidence="6">
    <location>
        <begin position="1676"/>
        <end position="1717"/>
    </location>
</feature>
<feature type="coiled-coil region" evidence="6">
    <location>
        <begin position="1858"/>
        <end position="1969"/>
    </location>
</feature>